<keyword evidence="6" id="KW-0732">Signal</keyword>
<dbReference type="GO" id="GO:0005737">
    <property type="term" value="C:cytoplasm"/>
    <property type="evidence" value="ECO:0007669"/>
    <property type="project" value="UniProtKB-ARBA"/>
</dbReference>
<dbReference type="PANTHER" id="PTHR42693">
    <property type="entry name" value="ARYLSULFATASE FAMILY MEMBER"/>
    <property type="match status" value="1"/>
</dbReference>
<reference evidence="8 9" key="1">
    <citation type="journal article" date="2007" name="Science">
        <title>Sea anemone genome reveals ancestral eumetazoan gene repertoire and genomic organization.</title>
        <authorList>
            <person name="Putnam N.H."/>
            <person name="Srivastava M."/>
            <person name="Hellsten U."/>
            <person name="Dirks B."/>
            <person name="Chapman J."/>
            <person name="Salamov A."/>
            <person name="Terry A."/>
            <person name="Shapiro H."/>
            <person name="Lindquist E."/>
            <person name="Kapitonov V.V."/>
            <person name="Jurka J."/>
            <person name="Genikhovich G."/>
            <person name="Grigoriev I.V."/>
            <person name="Lucas S.M."/>
            <person name="Steele R.E."/>
            <person name="Finnerty J.R."/>
            <person name="Technau U."/>
            <person name="Martindale M.Q."/>
            <person name="Rokhsar D.S."/>
        </authorList>
    </citation>
    <scope>NUCLEOTIDE SEQUENCE [LARGE SCALE GENOMIC DNA]</scope>
    <source>
        <strain evidence="9">CH2 X CH6</strain>
    </source>
</reference>
<dbReference type="OMA" id="MKWHHGH"/>
<dbReference type="STRING" id="45351.A7SQ82"/>
<sequence>MQGYLFLLLLSFGFSSIQCKPNFVIFLVDDLGIGDIGCFGNDTINTPNIDKLASEGARLAHNLAPESVCTPSRAAFLTGRYAIRSGLASEPGLIGRMFLFSASAGGLPQNETTFAAAVRGVGYKTGMVGKWHLGLNKDKADDFHHHPLKHGFDSFYGLPVSNLRPCLLGETIVDYLDPNWRTMYNLKYLGVVVVCLIAFAMGKTLRLIGIVVITIATAVVVKEYAAILREHMLTCILMKDYKIVEQPYDLNNLTMRFTDEAVGFIEKNREQPFLLFMSFAKVHTPMFTSDAFKGRSKHGSYGDNVEEMDWSVGEIVGALERLGLRNNTLVYLTSDQGPHLEEGLESGWKGIYKGGKGQAYEGGIRVPTVASWPSRIPAGIDINEPTCSFDIFPTVLNLAGARLPGDRIIDGKDMMPLLTQKEETSPHEFLFHYCAKSIHATRYRPREGKTTWKAFFFTPKWRPPGSEMCLGDGVCRCYGEDVNVHDPPLLYDITADPSEKNPIPSGDARYKKVMPNIIAATRVHEGNVDEVPNQLNKNWHVFFLPTQSCCNYPLCYCKEHQSPPKHYPGEL</sequence>
<dbReference type="PANTHER" id="PTHR42693:SF49">
    <property type="entry name" value="SULFATASE N-TERMINAL DOMAIN-CONTAINING PROTEIN"/>
    <property type="match status" value="1"/>
</dbReference>
<evidence type="ECO:0000256" key="5">
    <source>
        <dbReference type="ARBA" id="ARBA00022837"/>
    </source>
</evidence>
<dbReference type="InterPro" id="IPR017850">
    <property type="entry name" value="Alkaline_phosphatase_core_sf"/>
</dbReference>
<keyword evidence="4" id="KW-0378">Hydrolase</keyword>
<dbReference type="InterPro" id="IPR000917">
    <property type="entry name" value="Sulfatase_N"/>
</dbReference>
<organism evidence="8 9">
    <name type="scientific">Nematostella vectensis</name>
    <name type="common">Starlet sea anemone</name>
    <dbReference type="NCBI Taxonomy" id="45351"/>
    <lineage>
        <taxon>Eukaryota</taxon>
        <taxon>Metazoa</taxon>
        <taxon>Cnidaria</taxon>
        <taxon>Anthozoa</taxon>
        <taxon>Hexacorallia</taxon>
        <taxon>Actiniaria</taxon>
        <taxon>Edwardsiidae</taxon>
        <taxon>Nematostella</taxon>
    </lineage>
</organism>
<keyword evidence="3" id="KW-0479">Metal-binding</keyword>
<dbReference type="InterPro" id="IPR024607">
    <property type="entry name" value="Sulfatase_CS"/>
</dbReference>
<dbReference type="EMBL" id="DS469742">
    <property type="protein sequence ID" value="EDO34137.1"/>
    <property type="molecule type" value="Genomic_DNA"/>
</dbReference>
<dbReference type="Gene3D" id="1.10.287.550">
    <property type="entry name" value="Helix hairpin bin"/>
    <property type="match status" value="1"/>
</dbReference>
<evidence type="ECO:0000313" key="8">
    <source>
        <dbReference type="EMBL" id="EDO34137.1"/>
    </source>
</evidence>
<keyword evidence="5" id="KW-0106">Calcium</keyword>
<evidence type="ECO:0000256" key="4">
    <source>
        <dbReference type="ARBA" id="ARBA00022801"/>
    </source>
</evidence>
<dbReference type="SUPFAM" id="SSF53649">
    <property type="entry name" value="Alkaline phosphatase-like"/>
    <property type="match status" value="1"/>
</dbReference>
<feature type="signal peptide" evidence="6">
    <location>
        <begin position="1"/>
        <end position="19"/>
    </location>
</feature>
<protein>
    <recommendedName>
        <fullName evidence="7">Sulfatase N-terminal domain-containing protein</fullName>
    </recommendedName>
</protein>
<dbReference type="KEGG" id="nve:5505399"/>
<dbReference type="AlphaFoldDB" id="A7SQ82"/>
<dbReference type="Gene3D" id="3.40.720.10">
    <property type="entry name" value="Alkaline Phosphatase, subunit A"/>
    <property type="match status" value="1"/>
</dbReference>
<dbReference type="OrthoDB" id="5983437at2759"/>
<accession>A7SQ82</accession>
<name>A7SQ82_NEMVE</name>
<evidence type="ECO:0000256" key="3">
    <source>
        <dbReference type="ARBA" id="ARBA00022723"/>
    </source>
</evidence>
<dbReference type="FunCoup" id="A7SQ82">
    <property type="interactions" value="39"/>
</dbReference>
<evidence type="ECO:0000259" key="7">
    <source>
        <dbReference type="Pfam" id="PF00884"/>
    </source>
</evidence>
<evidence type="ECO:0000256" key="2">
    <source>
        <dbReference type="ARBA" id="ARBA00008779"/>
    </source>
</evidence>
<dbReference type="FunFam" id="3.30.1120.10:FF:000001">
    <property type="entry name" value="Arylsulfatase E"/>
    <property type="match status" value="1"/>
</dbReference>
<comment type="cofactor">
    <cofactor evidence="1">
        <name>Ca(2+)</name>
        <dbReference type="ChEBI" id="CHEBI:29108"/>
    </cofactor>
</comment>
<keyword evidence="9" id="KW-1185">Reference proteome</keyword>
<dbReference type="Proteomes" id="UP000001593">
    <property type="component" value="Unassembled WGS sequence"/>
</dbReference>
<dbReference type="Gene3D" id="3.30.1120.10">
    <property type="match status" value="1"/>
</dbReference>
<feature type="chain" id="PRO_5002715411" description="Sulfatase N-terminal domain-containing protein" evidence="6">
    <location>
        <begin position="20"/>
        <end position="571"/>
    </location>
</feature>
<dbReference type="GO" id="GO:0012505">
    <property type="term" value="C:endomembrane system"/>
    <property type="evidence" value="ECO:0007669"/>
    <property type="project" value="UniProtKB-ARBA"/>
</dbReference>
<dbReference type="Pfam" id="PF14707">
    <property type="entry name" value="Sulfatase_C"/>
    <property type="match status" value="1"/>
</dbReference>
<feature type="domain" description="Sulfatase N-terminal" evidence="7">
    <location>
        <begin position="21"/>
        <end position="401"/>
    </location>
</feature>
<comment type="similarity">
    <text evidence="2">Belongs to the sulfatase family.</text>
</comment>
<evidence type="ECO:0000256" key="1">
    <source>
        <dbReference type="ARBA" id="ARBA00001913"/>
    </source>
</evidence>
<dbReference type="GO" id="GO:0004065">
    <property type="term" value="F:arylsulfatase activity"/>
    <property type="evidence" value="ECO:0000318"/>
    <property type="project" value="GO_Central"/>
</dbReference>
<evidence type="ECO:0000313" key="9">
    <source>
        <dbReference type="Proteomes" id="UP000001593"/>
    </source>
</evidence>
<dbReference type="HOGENOM" id="CLU_006332_13_4_1"/>
<dbReference type="InterPro" id="IPR050738">
    <property type="entry name" value="Sulfatase"/>
</dbReference>
<dbReference type="InParanoid" id="A7SQ82"/>
<dbReference type="PROSITE" id="PS00149">
    <property type="entry name" value="SULFATASE_2"/>
    <property type="match status" value="1"/>
</dbReference>
<evidence type="ECO:0000256" key="6">
    <source>
        <dbReference type="SAM" id="SignalP"/>
    </source>
</evidence>
<dbReference type="PROSITE" id="PS00523">
    <property type="entry name" value="SULFATASE_1"/>
    <property type="match status" value="1"/>
</dbReference>
<dbReference type="eggNOG" id="KOG3867">
    <property type="taxonomic scope" value="Eukaryota"/>
</dbReference>
<gene>
    <name evidence="8" type="ORF">NEMVEDRAFT_v1g215719</name>
</gene>
<proteinExistence type="inferred from homology"/>
<dbReference type="GO" id="GO:0046872">
    <property type="term" value="F:metal ion binding"/>
    <property type="evidence" value="ECO:0007669"/>
    <property type="project" value="UniProtKB-KW"/>
</dbReference>
<dbReference type="PhylomeDB" id="A7SQ82"/>
<dbReference type="Pfam" id="PF00884">
    <property type="entry name" value="Sulfatase"/>
    <property type="match status" value="1"/>
</dbReference>